<dbReference type="Proteomes" id="UP001162131">
    <property type="component" value="Unassembled WGS sequence"/>
</dbReference>
<proteinExistence type="predicted"/>
<protein>
    <recommendedName>
        <fullName evidence="3">Ribosomal protein L32</fullName>
    </recommendedName>
</protein>
<gene>
    <name evidence="1" type="ORF">BSTOLATCC_MIC36019</name>
</gene>
<organism evidence="1 2">
    <name type="scientific">Blepharisma stoltei</name>
    <dbReference type="NCBI Taxonomy" id="1481888"/>
    <lineage>
        <taxon>Eukaryota</taxon>
        <taxon>Sar</taxon>
        <taxon>Alveolata</taxon>
        <taxon>Ciliophora</taxon>
        <taxon>Postciliodesmatophora</taxon>
        <taxon>Heterotrichea</taxon>
        <taxon>Heterotrichida</taxon>
        <taxon>Blepharismidae</taxon>
        <taxon>Blepharisma</taxon>
    </lineage>
</organism>
<name>A0AAU9JGF0_9CILI</name>
<comment type="caution">
    <text evidence="1">The sequence shown here is derived from an EMBL/GenBank/DDBJ whole genome shotgun (WGS) entry which is preliminary data.</text>
</comment>
<evidence type="ECO:0000313" key="1">
    <source>
        <dbReference type="EMBL" id="CAG9324222.1"/>
    </source>
</evidence>
<dbReference type="AlphaFoldDB" id="A0AAU9JGF0"/>
<keyword evidence="2" id="KW-1185">Reference proteome</keyword>
<sequence>MRICLSIHFQKQRTSHTWNFASVRRYEFNWFMNICCSLFGKKKLIKKLGQTGKRFISSQKINESNALKEVALLR</sequence>
<evidence type="ECO:0008006" key="3">
    <source>
        <dbReference type="Google" id="ProtNLM"/>
    </source>
</evidence>
<accession>A0AAU9JGF0</accession>
<dbReference type="EMBL" id="CAJZBQ010000036">
    <property type="protein sequence ID" value="CAG9324222.1"/>
    <property type="molecule type" value="Genomic_DNA"/>
</dbReference>
<evidence type="ECO:0000313" key="2">
    <source>
        <dbReference type="Proteomes" id="UP001162131"/>
    </source>
</evidence>
<reference evidence="1" key="1">
    <citation type="submission" date="2021-09" db="EMBL/GenBank/DDBJ databases">
        <authorList>
            <consortium name="AG Swart"/>
            <person name="Singh M."/>
            <person name="Singh A."/>
            <person name="Seah K."/>
            <person name="Emmerich C."/>
        </authorList>
    </citation>
    <scope>NUCLEOTIDE SEQUENCE</scope>
    <source>
        <strain evidence="1">ATCC30299</strain>
    </source>
</reference>